<dbReference type="InterPro" id="IPR015939">
    <property type="entry name" value="Fum_Rdtase/Succ_DH_flav-like_C"/>
</dbReference>
<feature type="domain" description="Fumarate reductase/succinate dehydrogenase flavoprotein-like C-terminal" evidence="13">
    <location>
        <begin position="420"/>
        <end position="494"/>
    </location>
</feature>
<evidence type="ECO:0000256" key="4">
    <source>
        <dbReference type="ARBA" id="ARBA00012173"/>
    </source>
</evidence>
<dbReference type="Gene3D" id="3.50.50.60">
    <property type="entry name" value="FAD/NAD(P)-binding domain"/>
    <property type="match status" value="1"/>
</dbReference>
<dbReference type="EMBL" id="QOQD01000003">
    <property type="protein sequence ID" value="RCL74152.1"/>
    <property type="molecule type" value="Genomic_DNA"/>
</dbReference>
<evidence type="ECO:0000256" key="9">
    <source>
        <dbReference type="ARBA" id="ARBA00048305"/>
    </source>
</evidence>
<sequence length="508" mass="55849">MFILKNPDNKIVIIGAGLAGLFTAIKLAPLHVELITSKSLGSGTSSQWAQAGIAAAMGKDDSTISHLKDTITVGGGIVDEKIAELVIKNGPDRVRDLITLGVTFDKNDQNELILRKEAAHQHNRIVSVRGDMTGKEIMETLTSVVKKSKHINVIEGYNAIELHQSNNKIFGVTIQNDNNQKFLETSCIVLATGGVGQLFKVTTNSQEALGDGVGMAARCGAVLSDMEFVQFHPTAFDIGLDPAPLATEALRGEGAKIINNNDDRFTFKYHEAGELAPRDIVSRAIFNEQKNGNKVYLDCRGNLGSKMKDDFPTVYDLCIKNNINPVTDPIPISPAAHYHMGGISCDEYGKSSVEGLYVCGENACSGIHGANRLASNSLLEAIVFADIISCHIKADSINSEIVNNNYTPPSVKKLDLSDLNKLRDIMTKYVGVEREQKGLEEAYRLVKEIYLKYNRDGYKNNTLITALLIIKSAINRTEHRGSHYRIDYPNKNDKLTKRSRIKFEELEL</sequence>
<evidence type="ECO:0000256" key="6">
    <source>
        <dbReference type="ARBA" id="ARBA00022642"/>
    </source>
</evidence>
<gene>
    <name evidence="14" type="ORF">DBW71_01760</name>
</gene>
<keyword evidence="8 11" id="KW-0560">Oxidoreductase</keyword>
<comment type="cofactor">
    <cofactor evidence="1 11">
        <name>FAD</name>
        <dbReference type="ChEBI" id="CHEBI:57692"/>
    </cofactor>
</comment>
<comment type="catalytic activity">
    <reaction evidence="9">
        <text>L-aspartate + O2 = iminosuccinate + H2O2</text>
        <dbReference type="Rhea" id="RHEA:25876"/>
        <dbReference type="ChEBI" id="CHEBI:15379"/>
        <dbReference type="ChEBI" id="CHEBI:16240"/>
        <dbReference type="ChEBI" id="CHEBI:29991"/>
        <dbReference type="ChEBI" id="CHEBI:77875"/>
        <dbReference type="EC" id="1.4.3.16"/>
    </reaction>
    <physiologicalReaction direction="left-to-right" evidence="9">
        <dbReference type="Rhea" id="RHEA:25877"/>
    </physiologicalReaction>
</comment>
<dbReference type="GO" id="GO:0008734">
    <property type="term" value="F:L-aspartate oxidase activity"/>
    <property type="evidence" value="ECO:0007669"/>
    <property type="project" value="UniProtKB-UniRule"/>
</dbReference>
<dbReference type="InterPro" id="IPR036188">
    <property type="entry name" value="FAD/NAD-bd_sf"/>
</dbReference>
<dbReference type="Proteomes" id="UP000253570">
    <property type="component" value="Unassembled WGS sequence"/>
</dbReference>
<organism evidence="14 15">
    <name type="scientific">PS1 clade bacterium</name>
    <dbReference type="NCBI Taxonomy" id="2175152"/>
    <lineage>
        <taxon>Bacteria</taxon>
        <taxon>Pseudomonadati</taxon>
        <taxon>Pseudomonadota</taxon>
        <taxon>Alphaproteobacteria</taxon>
        <taxon>PS1 clade</taxon>
    </lineage>
</organism>
<dbReference type="PRINTS" id="PR00368">
    <property type="entry name" value="FADPNR"/>
</dbReference>
<evidence type="ECO:0000256" key="11">
    <source>
        <dbReference type="RuleBase" id="RU362049"/>
    </source>
</evidence>
<dbReference type="EC" id="1.4.3.16" evidence="4 10"/>
<evidence type="ECO:0000256" key="5">
    <source>
        <dbReference type="ARBA" id="ARBA00022630"/>
    </source>
</evidence>
<evidence type="ECO:0000256" key="3">
    <source>
        <dbReference type="ARBA" id="ARBA00008562"/>
    </source>
</evidence>
<evidence type="ECO:0000256" key="2">
    <source>
        <dbReference type="ARBA" id="ARBA00004950"/>
    </source>
</evidence>
<dbReference type="InterPro" id="IPR027477">
    <property type="entry name" value="Succ_DH/fumarate_Rdtase_cat_sf"/>
</dbReference>
<dbReference type="Gene3D" id="3.90.700.10">
    <property type="entry name" value="Succinate dehydrogenase/fumarate reductase flavoprotein, catalytic domain"/>
    <property type="match status" value="1"/>
</dbReference>
<dbReference type="Gene3D" id="1.20.58.100">
    <property type="entry name" value="Fumarate reductase/succinate dehydrogenase flavoprotein-like, C-terminal domain"/>
    <property type="match status" value="1"/>
</dbReference>
<reference evidence="14 15" key="1">
    <citation type="journal article" date="2018" name="Microbiome">
        <title>Fine metagenomic profile of the Mediterranean stratified and mixed water columns revealed by assembly and recruitment.</title>
        <authorList>
            <person name="Haro-Moreno J.M."/>
            <person name="Lopez-Perez M."/>
            <person name="De La Torre J.R."/>
            <person name="Picazo A."/>
            <person name="Camacho A."/>
            <person name="Rodriguez-Valera F."/>
        </authorList>
    </citation>
    <scope>NUCLEOTIDE SEQUENCE [LARGE SCALE GENOMIC DNA]</scope>
    <source>
        <strain evidence="14">MED-G57</strain>
    </source>
</reference>
<evidence type="ECO:0000313" key="14">
    <source>
        <dbReference type="EMBL" id="RCL74152.1"/>
    </source>
</evidence>
<comment type="similarity">
    <text evidence="3 11">Belongs to the FAD-dependent oxidoreductase 2 family. NadB subfamily.</text>
</comment>
<dbReference type="NCBIfam" id="NF005701">
    <property type="entry name" value="PRK07512.1"/>
    <property type="match status" value="1"/>
</dbReference>
<comment type="subcellular location">
    <subcellularLocation>
        <location evidence="11">Cytoplasm</location>
    </subcellularLocation>
</comment>
<dbReference type="NCBIfam" id="TIGR00551">
    <property type="entry name" value="nadB"/>
    <property type="match status" value="1"/>
</dbReference>
<dbReference type="Pfam" id="PF00890">
    <property type="entry name" value="FAD_binding_2"/>
    <property type="match status" value="1"/>
</dbReference>
<dbReference type="FunFam" id="3.90.700.10:FF:000002">
    <property type="entry name" value="L-aspartate oxidase"/>
    <property type="match status" value="1"/>
</dbReference>
<dbReference type="SUPFAM" id="SSF51905">
    <property type="entry name" value="FAD/NAD(P)-binding domain"/>
    <property type="match status" value="1"/>
</dbReference>
<dbReference type="InterPro" id="IPR005288">
    <property type="entry name" value="NadB"/>
</dbReference>
<dbReference type="SUPFAM" id="SSF46977">
    <property type="entry name" value="Succinate dehydrogenase/fumarate reductase flavoprotein C-terminal domain"/>
    <property type="match status" value="1"/>
</dbReference>
<dbReference type="UniPathway" id="UPA00253">
    <property type="reaction ID" value="UER00326"/>
</dbReference>
<keyword evidence="5 11" id="KW-0285">Flavoprotein</keyword>
<dbReference type="GO" id="GO:0005737">
    <property type="term" value="C:cytoplasm"/>
    <property type="evidence" value="ECO:0007669"/>
    <property type="project" value="UniProtKB-SubCell"/>
</dbReference>
<proteinExistence type="inferred from homology"/>
<comment type="pathway">
    <text evidence="2 11">Cofactor biosynthesis; NAD(+) biosynthesis; iminoaspartate from L-aspartate (oxidase route): step 1/1.</text>
</comment>
<evidence type="ECO:0000259" key="13">
    <source>
        <dbReference type="Pfam" id="PF02910"/>
    </source>
</evidence>
<dbReference type="AlphaFoldDB" id="A0A368DQM6"/>
<name>A0A368DQM6_9PROT</name>
<evidence type="ECO:0000256" key="8">
    <source>
        <dbReference type="ARBA" id="ARBA00023002"/>
    </source>
</evidence>
<evidence type="ECO:0000256" key="7">
    <source>
        <dbReference type="ARBA" id="ARBA00022827"/>
    </source>
</evidence>
<dbReference type="PANTHER" id="PTHR42716:SF2">
    <property type="entry name" value="L-ASPARTATE OXIDASE, CHLOROPLASTIC"/>
    <property type="match status" value="1"/>
</dbReference>
<dbReference type="PANTHER" id="PTHR42716">
    <property type="entry name" value="L-ASPARTATE OXIDASE"/>
    <property type="match status" value="1"/>
</dbReference>
<dbReference type="GO" id="GO:0034628">
    <property type="term" value="P:'de novo' NAD+ biosynthetic process from L-aspartate"/>
    <property type="evidence" value="ECO:0007669"/>
    <property type="project" value="TreeGrafter"/>
</dbReference>
<protein>
    <recommendedName>
        <fullName evidence="4 10">L-aspartate oxidase</fullName>
        <ecNumber evidence="4 10">1.4.3.16</ecNumber>
    </recommendedName>
</protein>
<dbReference type="SUPFAM" id="SSF56425">
    <property type="entry name" value="Succinate dehydrogenase/fumarate reductase flavoprotein, catalytic domain"/>
    <property type="match status" value="1"/>
</dbReference>
<comment type="function">
    <text evidence="11">Catalyzes the oxidation of L-aspartate to iminoaspartate.</text>
</comment>
<evidence type="ECO:0000259" key="12">
    <source>
        <dbReference type="Pfam" id="PF00890"/>
    </source>
</evidence>
<feature type="domain" description="FAD-dependent oxidoreductase 2 FAD-binding" evidence="12">
    <location>
        <begin position="11"/>
        <end position="378"/>
    </location>
</feature>
<comment type="caution">
    <text evidence="14">The sequence shown here is derived from an EMBL/GenBank/DDBJ whole genome shotgun (WGS) entry which is preliminary data.</text>
</comment>
<evidence type="ECO:0000256" key="10">
    <source>
        <dbReference type="NCBIfam" id="TIGR00551"/>
    </source>
</evidence>
<dbReference type="Pfam" id="PF02910">
    <property type="entry name" value="Succ_DH_flav_C"/>
    <property type="match status" value="1"/>
</dbReference>
<dbReference type="InterPro" id="IPR037099">
    <property type="entry name" value="Fum_R/Succ_DH_flav-like_C_sf"/>
</dbReference>
<keyword evidence="6 11" id="KW-0662">Pyridine nucleotide biosynthesis</keyword>
<evidence type="ECO:0000256" key="1">
    <source>
        <dbReference type="ARBA" id="ARBA00001974"/>
    </source>
</evidence>
<accession>A0A368DQM6</accession>
<dbReference type="InterPro" id="IPR003953">
    <property type="entry name" value="FAD-dep_OxRdtase_2_FAD-bd"/>
</dbReference>
<evidence type="ECO:0000313" key="15">
    <source>
        <dbReference type="Proteomes" id="UP000253570"/>
    </source>
</evidence>
<keyword evidence="7 11" id="KW-0274">FAD</keyword>